<evidence type="ECO:0000256" key="1">
    <source>
        <dbReference type="ARBA" id="ARBA00006484"/>
    </source>
</evidence>
<accession>A0A485LZL0</accession>
<keyword evidence="2 3" id="KW-0560">Oxidoreductase</keyword>
<dbReference type="GO" id="GO:0004090">
    <property type="term" value="F:carbonyl reductase (NADPH) activity"/>
    <property type="evidence" value="ECO:0007669"/>
    <property type="project" value="UniProtKB-EC"/>
</dbReference>
<dbReference type="SUPFAM" id="SSF51735">
    <property type="entry name" value="NAD(P)-binding Rossmann-fold domains"/>
    <property type="match status" value="1"/>
</dbReference>
<dbReference type="NCBIfam" id="NF004843">
    <property type="entry name" value="PRK06194.1"/>
    <property type="match status" value="1"/>
</dbReference>
<dbReference type="FunFam" id="3.40.50.720:FF:000084">
    <property type="entry name" value="Short-chain dehydrogenase reductase"/>
    <property type="match status" value="1"/>
</dbReference>
<dbReference type="PRINTS" id="PR00081">
    <property type="entry name" value="GDHRDH"/>
</dbReference>
<organism evidence="3">
    <name type="scientific">anaerobic digester metagenome</name>
    <dbReference type="NCBI Taxonomy" id="1263854"/>
    <lineage>
        <taxon>unclassified sequences</taxon>
        <taxon>metagenomes</taxon>
        <taxon>ecological metagenomes</taxon>
    </lineage>
</organism>
<dbReference type="InterPro" id="IPR036291">
    <property type="entry name" value="NAD(P)-bd_dom_sf"/>
</dbReference>
<comment type="similarity">
    <text evidence="1">Belongs to the short-chain dehydrogenases/reductases (SDR) family.</text>
</comment>
<proteinExistence type="inferred from homology"/>
<dbReference type="Gene3D" id="3.40.50.720">
    <property type="entry name" value="NAD(P)-binding Rossmann-like Domain"/>
    <property type="match status" value="1"/>
</dbReference>
<dbReference type="EMBL" id="CAADRN010000031">
    <property type="protein sequence ID" value="VFU11619.1"/>
    <property type="molecule type" value="Genomic_DNA"/>
</dbReference>
<dbReference type="PANTHER" id="PTHR43391:SF26">
    <property type="entry name" value="BLL7251 PROTEIN"/>
    <property type="match status" value="1"/>
</dbReference>
<name>A0A485LZL0_9ZZZZ</name>
<dbReference type="InterPro" id="IPR002347">
    <property type="entry name" value="SDR_fam"/>
</dbReference>
<dbReference type="PANTHER" id="PTHR43391">
    <property type="entry name" value="RETINOL DEHYDROGENASE-RELATED"/>
    <property type="match status" value="1"/>
</dbReference>
<dbReference type="PRINTS" id="PR00080">
    <property type="entry name" value="SDRFAMILY"/>
</dbReference>
<dbReference type="CDD" id="cd05233">
    <property type="entry name" value="SDR_c"/>
    <property type="match status" value="1"/>
</dbReference>
<gene>
    <name evidence="3" type="ORF">SCFA_1260004</name>
</gene>
<dbReference type="AlphaFoldDB" id="A0A485LZL0"/>
<protein>
    <submittedName>
        <fullName evidence="3">Dehydrogenases with different specificities (Related to short-chain alcohol dehydrogenases)</fullName>
        <ecNumber evidence="3">1.1.1.184</ecNumber>
    </submittedName>
</protein>
<sequence>MKEFKDKVAVITGAGSGIGLAIARRCVQERMKVVLADVEQDALTGAEKELTALGGTVLPVLTDVSSADQVEALARKTINTFGGVHLLCNNAGVAADGTIWECSVADWDWVIGVNLWGVLNGIRTFVPIMLSQDTEGHVVNTASTAGILPYHPGASYHVTKHAVVALSENLYRSLGERGAKIKTSVLCPGFVKTRILSSLRNRPAELRVKSSPIPLSTEAEEAAWAYLEKNQFKVLSTSQVADMVFTAIREGKFYILTHPEFNEVVRKRMEAIIQGQNPEIKPLSFKRDQAHTQQ</sequence>
<reference evidence="3" key="1">
    <citation type="submission" date="2019-03" db="EMBL/GenBank/DDBJ databases">
        <authorList>
            <person name="Hao L."/>
        </authorList>
    </citation>
    <scope>NUCLEOTIDE SEQUENCE</scope>
</reference>
<dbReference type="EC" id="1.1.1.184" evidence="3"/>
<evidence type="ECO:0000256" key="2">
    <source>
        <dbReference type="ARBA" id="ARBA00023002"/>
    </source>
</evidence>
<dbReference type="Pfam" id="PF00106">
    <property type="entry name" value="adh_short"/>
    <property type="match status" value="1"/>
</dbReference>
<evidence type="ECO:0000313" key="3">
    <source>
        <dbReference type="EMBL" id="VFU11619.1"/>
    </source>
</evidence>